<dbReference type="GO" id="GO:0051301">
    <property type="term" value="P:cell division"/>
    <property type="evidence" value="ECO:0007669"/>
    <property type="project" value="UniProtKB-KW"/>
</dbReference>
<dbReference type="EMBL" id="JAHYBZ010000003">
    <property type="protein sequence ID" value="MBW6397953.1"/>
    <property type="molecule type" value="Genomic_DNA"/>
</dbReference>
<reference evidence="12 13" key="1">
    <citation type="submission" date="2021-07" db="EMBL/GenBank/DDBJ databases">
        <authorList>
            <person name="So Y."/>
        </authorList>
    </citation>
    <scope>NUCLEOTIDE SEQUENCE [LARGE SCALE GENOMIC DNA]</scope>
    <source>
        <strain evidence="12 13">HJA6</strain>
    </source>
</reference>
<comment type="caution">
    <text evidence="12">The sequence shown here is derived from an EMBL/GenBank/DDBJ whole genome shotgun (WGS) entry which is preliminary data.</text>
</comment>
<dbReference type="InterPro" id="IPR045335">
    <property type="entry name" value="FtsQ_C_sf"/>
</dbReference>
<comment type="similarity">
    <text evidence="9">Belongs to the FtsQ/DivIB family. FtsQ subfamily.</text>
</comment>
<dbReference type="Gene3D" id="3.40.50.11690">
    <property type="entry name" value="Cell division protein FtsQ/DivIB"/>
    <property type="match status" value="1"/>
</dbReference>
<comment type="function">
    <text evidence="9">Essential cell division protein.</text>
</comment>
<evidence type="ECO:0000256" key="5">
    <source>
        <dbReference type="ARBA" id="ARBA00022692"/>
    </source>
</evidence>
<evidence type="ECO:0000256" key="9">
    <source>
        <dbReference type="HAMAP-Rule" id="MF_00911"/>
    </source>
</evidence>
<feature type="domain" description="POTRA" evidence="11">
    <location>
        <begin position="42"/>
        <end position="110"/>
    </location>
</feature>
<dbReference type="PANTHER" id="PTHR35851">
    <property type="entry name" value="CELL DIVISION PROTEIN FTSQ"/>
    <property type="match status" value="1"/>
</dbReference>
<comment type="subcellular location">
    <subcellularLocation>
        <location evidence="9">Cell inner membrane</location>
        <topology evidence="9">Single-pass type II membrane protein</topology>
    </subcellularLocation>
    <subcellularLocation>
        <location evidence="1">Membrane</location>
    </subcellularLocation>
    <text evidence="9">Localizes to the division septum.</text>
</comment>
<keyword evidence="5 9" id="KW-0812">Transmembrane</keyword>
<protein>
    <recommendedName>
        <fullName evidence="9">Cell division protein FtsQ</fullName>
    </recommendedName>
</protein>
<dbReference type="InterPro" id="IPR013685">
    <property type="entry name" value="POTRA_FtsQ_type"/>
</dbReference>
<keyword evidence="7 9" id="KW-0472">Membrane</keyword>
<gene>
    <name evidence="9" type="primary">ftsQ</name>
    <name evidence="12" type="ORF">KPL78_08860</name>
</gene>
<dbReference type="PROSITE" id="PS51779">
    <property type="entry name" value="POTRA"/>
    <property type="match status" value="1"/>
</dbReference>
<keyword evidence="8 9" id="KW-0131">Cell cycle</keyword>
<keyword evidence="2 9" id="KW-1003">Cell membrane</keyword>
<evidence type="ECO:0000256" key="1">
    <source>
        <dbReference type="ARBA" id="ARBA00004370"/>
    </source>
</evidence>
<accession>A0ABS7A6M4</accession>
<dbReference type="InterPro" id="IPR026579">
    <property type="entry name" value="FtsQ"/>
</dbReference>
<proteinExistence type="inferred from homology"/>
<evidence type="ECO:0000256" key="6">
    <source>
        <dbReference type="ARBA" id="ARBA00022989"/>
    </source>
</evidence>
<evidence type="ECO:0000256" key="10">
    <source>
        <dbReference type="SAM" id="MobiDB-lite"/>
    </source>
</evidence>
<evidence type="ECO:0000259" key="11">
    <source>
        <dbReference type="PROSITE" id="PS51779"/>
    </source>
</evidence>
<evidence type="ECO:0000256" key="8">
    <source>
        <dbReference type="ARBA" id="ARBA00023306"/>
    </source>
</evidence>
<evidence type="ECO:0000313" key="13">
    <source>
        <dbReference type="Proteomes" id="UP001196565"/>
    </source>
</evidence>
<dbReference type="Pfam" id="PF08478">
    <property type="entry name" value="POTRA_1"/>
    <property type="match status" value="1"/>
</dbReference>
<keyword evidence="3 9" id="KW-0997">Cell inner membrane</keyword>
<sequence>MYGVVGLGVLGVAFLAVRAVDPAGRVRSLAESFSGVGDGLGLEVQQVILEGRRNTPTDMIRAALGVSRGDPMLEFSPEAARSRIETIAWVQHAHVERRLPGTILVRIDERRPFAIWQNNGQFVIIDREGKVVAADGLDQFGPLPLLVGTGADTSGPALYDLLRAQPEVNERVQAMVRIHERRWNLRLHTGTDVLLPEGAEAAAIQRLAELQREARLLDRPLAAIDLRLPDRLVLRPTRQAEPAEQPAQQATRARRG</sequence>
<organism evidence="12 13">
    <name type="scientific">Roseomonas alba</name>
    <dbReference type="NCBI Taxonomy" id="2846776"/>
    <lineage>
        <taxon>Bacteria</taxon>
        <taxon>Pseudomonadati</taxon>
        <taxon>Pseudomonadota</taxon>
        <taxon>Alphaproteobacteria</taxon>
        <taxon>Acetobacterales</taxon>
        <taxon>Roseomonadaceae</taxon>
        <taxon>Roseomonas</taxon>
    </lineage>
</organism>
<feature type="region of interest" description="Disordered" evidence="10">
    <location>
        <begin position="237"/>
        <end position="256"/>
    </location>
</feature>
<dbReference type="PANTHER" id="PTHR35851:SF1">
    <property type="entry name" value="CELL DIVISION PROTEIN FTSQ"/>
    <property type="match status" value="1"/>
</dbReference>
<dbReference type="HAMAP" id="MF_00911">
    <property type="entry name" value="FtsQ_subfam"/>
    <property type="match status" value="1"/>
</dbReference>
<dbReference type="Pfam" id="PF03799">
    <property type="entry name" value="FtsQ_DivIB_C"/>
    <property type="match status" value="1"/>
</dbReference>
<dbReference type="Proteomes" id="UP001196565">
    <property type="component" value="Unassembled WGS sequence"/>
</dbReference>
<evidence type="ECO:0000256" key="3">
    <source>
        <dbReference type="ARBA" id="ARBA00022519"/>
    </source>
</evidence>
<keyword evidence="6 9" id="KW-1133">Transmembrane helix</keyword>
<dbReference type="InterPro" id="IPR005548">
    <property type="entry name" value="Cell_div_FtsQ/DivIB_C"/>
</dbReference>
<name>A0ABS7A6M4_9PROT</name>
<evidence type="ECO:0000313" key="12">
    <source>
        <dbReference type="EMBL" id="MBW6397953.1"/>
    </source>
</evidence>
<keyword evidence="13" id="KW-1185">Reference proteome</keyword>
<evidence type="ECO:0000256" key="2">
    <source>
        <dbReference type="ARBA" id="ARBA00022475"/>
    </source>
</evidence>
<evidence type="ECO:0000256" key="4">
    <source>
        <dbReference type="ARBA" id="ARBA00022618"/>
    </source>
</evidence>
<dbReference type="InterPro" id="IPR034746">
    <property type="entry name" value="POTRA"/>
</dbReference>
<keyword evidence="4 9" id="KW-0132">Cell division</keyword>
<dbReference type="Gene3D" id="3.10.20.310">
    <property type="entry name" value="membrane protein fhac"/>
    <property type="match status" value="1"/>
</dbReference>
<evidence type="ECO:0000256" key="7">
    <source>
        <dbReference type="ARBA" id="ARBA00023136"/>
    </source>
</evidence>